<evidence type="ECO:0000313" key="7">
    <source>
        <dbReference type="EMBL" id="VFQ68268.1"/>
    </source>
</evidence>
<evidence type="ECO:0000256" key="4">
    <source>
        <dbReference type="RuleBase" id="RU004453"/>
    </source>
</evidence>
<dbReference type="OrthoDB" id="3012298at2759"/>
<dbReference type="PROSITE" id="PS51910">
    <property type="entry name" value="GH18_2"/>
    <property type="match status" value="1"/>
</dbReference>
<feature type="chain" id="PRO_5019725603" description="GH18 domain-containing protein" evidence="5">
    <location>
        <begin position="32"/>
        <end position="319"/>
    </location>
</feature>
<dbReference type="SUPFAM" id="SSF51445">
    <property type="entry name" value="(Trans)glycosidases"/>
    <property type="match status" value="1"/>
</dbReference>
<evidence type="ECO:0000256" key="5">
    <source>
        <dbReference type="SAM" id="SignalP"/>
    </source>
</evidence>
<dbReference type="Gene3D" id="3.20.20.80">
    <property type="entry name" value="Glycosidases"/>
    <property type="match status" value="1"/>
</dbReference>
<name>A0A484KUL3_9ASTE</name>
<evidence type="ECO:0000256" key="2">
    <source>
        <dbReference type="ARBA" id="ARBA00023295"/>
    </source>
</evidence>
<feature type="domain" description="GH18" evidence="6">
    <location>
        <begin position="41"/>
        <end position="319"/>
    </location>
</feature>
<dbReference type="CDD" id="cd06544">
    <property type="entry name" value="GH18_narbonin"/>
    <property type="match status" value="1"/>
</dbReference>
<gene>
    <name evidence="7" type="ORF">CCAM_LOCUS10044</name>
</gene>
<dbReference type="PROSITE" id="PS01095">
    <property type="entry name" value="GH18_1"/>
    <property type="match status" value="1"/>
</dbReference>
<organism evidence="7 8">
    <name type="scientific">Cuscuta campestris</name>
    <dbReference type="NCBI Taxonomy" id="132261"/>
    <lineage>
        <taxon>Eukaryota</taxon>
        <taxon>Viridiplantae</taxon>
        <taxon>Streptophyta</taxon>
        <taxon>Embryophyta</taxon>
        <taxon>Tracheophyta</taxon>
        <taxon>Spermatophyta</taxon>
        <taxon>Magnoliopsida</taxon>
        <taxon>eudicotyledons</taxon>
        <taxon>Gunneridae</taxon>
        <taxon>Pentapetalae</taxon>
        <taxon>asterids</taxon>
        <taxon>lamiids</taxon>
        <taxon>Solanales</taxon>
        <taxon>Convolvulaceae</taxon>
        <taxon>Cuscuteae</taxon>
        <taxon>Cuscuta</taxon>
        <taxon>Cuscuta subgen. Grammica</taxon>
        <taxon>Cuscuta sect. Cleistogrammica</taxon>
    </lineage>
</organism>
<comment type="similarity">
    <text evidence="4">Belongs to the glycosyl hydrolase 18 family.</text>
</comment>
<accession>A0A484KUL3</accession>
<evidence type="ECO:0000313" key="8">
    <source>
        <dbReference type="Proteomes" id="UP000595140"/>
    </source>
</evidence>
<dbReference type="PANTHER" id="PTHR46476:SF13">
    <property type="entry name" value="2, PUTATIVE, EXPRESSED-RELATED"/>
    <property type="match status" value="1"/>
</dbReference>
<dbReference type="PRINTS" id="PR00551">
    <property type="entry name" value="2SGLOBULIN"/>
</dbReference>
<keyword evidence="2 3" id="KW-0326">Glycosidase</keyword>
<protein>
    <recommendedName>
        <fullName evidence="6">GH18 domain-containing protein</fullName>
    </recommendedName>
</protein>
<dbReference type="Pfam" id="PF00704">
    <property type="entry name" value="Glyco_hydro_18"/>
    <property type="match status" value="1"/>
</dbReference>
<keyword evidence="8" id="KW-1185">Reference proteome</keyword>
<dbReference type="InterPro" id="IPR001223">
    <property type="entry name" value="Glyco_hydro18_cat"/>
</dbReference>
<dbReference type="InterPro" id="IPR001579">
    <property type="entry name" value="Glyco_hydro_18_chit_AS"/>
</dbReference>
<dbReference type="EMBL" id="OOIL02000670">
    <property type="protein sequence ID" value="VFQ68268.1"/>
    <property type="molecule type" value="Genomic_DNA"/>
</dbReference>
<dbReference type="Proteomes" id="UP000595140">
    <property type="component" value="Unassembled WGS sequence"/>
</dbReference>
<keyword evidence="1 3" id="KW-0378">Hydrolase</keyword>
<dbReference type="InterPro" id="IPR000677">
    <property type="entry name" value="Chitinase-like"/>
</dbReference>
<dbReference type="PANTHER" id="PTHR46476">
    <property type="entry name" value="CHITINASE 2-LIKE"/>
    <property type="match status" value="1"/>
</dbReference>
<proteinExistence type="inferred from homology"/>
<evidence type="ECO:0000256" key="3">
    <source>
        <dbReference type="RuleBase" id="RU000489"/>
    </source>
</evidence>
<evidence type="ECO:0000256" key="1">
    <source>
        <dbReference type="ARBA" id="ARBA00022801"/>
    </source>
</evidence>
<evidence type="ECO:0000259" key="6">
    <source>
        <dbReference type="PROSITE" id="PS51910"/>
    </source>
</evidence>
<dbReference type="AlphaFoldDB" id="A0A484KUL3"/>
<dbReference type="GO" id="GO:0005975">
    <property type="term" value="P:carbohydrate metabolic process"/>
    <property type="evidence" value="ECO:0007669"/>
    <property type="project" value="InterPro"/>
</dbReference>
<sequence length="319" mass="35345">MTNFSDHNTPLPTLLLLLLLLLLFAAPITAAASHNKSSSHSVFREYIGAEFKNVKLSDVPVNPHVDHFHFILSFAIDYTTTFSPSPTNGKFNVFWDSQNLSPSHVSAVKSKHPNVKVAVSLGGDTVGKGHPARFAPTSVTSWVSNAVTSLTHLSRHYHLDGIDIDYEHFKSDPETFAECIGRLITALKEEGVISFASIAPFDDPGVQKHYTALWKRYGHVIDYVNFQFYAYDKGTTVPQFLRHFDEQRERYRGGRVLASFLSGGGGGLSPEKGFFAACKKLKSEGKLGGIFVWCADESKSKGFNYEKRAQTLLAKQPSE</sequence>
<dbReference type="GO" id="GO:0004553">
    <property type="term" value="F:hydrolase activity, hydrolyzing O-glycosyl compounds"/>
    <property type="evidence" value="ECO:0007669"/>
    <property type="project" value="InterPro"/>
</dbReference>
<reference evidence="7 8" key="1">
    <citation type="submission" date="2018-04" db="EMBL/GenBank/DDBJ databases">
        <authorList>
            <person name="Vogel A."/>
        </authorList>
    </citation>
    <scope>NUCLEOTIDE SEQUENCE [LARGE SCALE GENOMIC DNA]</scope>
</reference>
<feature type="signal peptide" evidence="5">
    <location>
        <begin position="1"/>
        <end position="31"/>
    </location>
</feature>
<dbReference type="InterPro" id="IPR017853">
    <property type="entry name" value="GH"/>
</dbReference>
<keyword evidence="5" id="KW-0732">Signal</keyword>